<evidence type="ECO:0000256" key="5">
    <source>
        <dbReference type="ARBA" id="ARBA00023015"/>
    </source>
</evidence>
<dbReference type="SUPFAM" id="SSF52172">
    <property type="entry name" value="CheY-like"/>
    <property type="match status" value="1"/>
</dbReference>
<dbReference type="RefSeq" id="WP_163463947.1">
    <property type="nucleotide sequence ID" value="NZ_JAAAMG010000011.1"/>
</dbReference>
<comment type="subcellular location">
    <subcellularLocation>
        <location evidence="1">Cytoplasm</location>
    </subcellularLocation>
</comment>
<evidence type="ECO:0000256" key="4">
    <source>
        <dbReference type="ARBA" id="ARBA00023012"/>
    </source>
</evidence>
<dbReference type="InterPro" id="IPR039420">
    <property type="entry name" value="WalR-like"/>
</dbReference>
<dbReference type="SUPFAM" id="SSF46894">
    <property type="entry name" value="C-terminal effector domain of the bipartite response regulators"/>
    <property type="match status" value="1"/>
</dbReference>
<keyword evidence="2" id="KW-0963">Cytoplasm</keyword>
<dbReference type="GO" id="GO:0000976">
    <property type="term" value="F:transcription cis-regulatory region binding"/>
    <property type="evidence" value="ECO:0007669"/>
    <property type="project" value="TreeGrafter"/>
</dbReference>
<proteinExistence type="predicted"/>
<evidence type="ECO:0000256" key="9">
    <source>
        <dbReference type="ARBA" id="ARBA00067337"/>
    </source>
</evidence>
<evidence type="ECO:0000256" key="6">
    <source>
        <dbReference type="ARBA" id="ARBA00023125"/>
    </source>
</evidence>
<evidence type="ECO:0000256" key="11">
    <source>
        <dbReference type="PROSITE-ProRule" id="PRU01091"/>
    </source>
</evidence>
<dbReference type="Proteomes" id="UP000469011">
    <property type="component" value="Unassembled WGS sequence"/>
</dbReference>
<feature type="modified residue" description="4-aspartylphosphate" evidence="10">
    <location>
        <position position="54"/>
    </location>
</feature>
<name>A0A6N9T2W5_9HYPH</name>
<feature type="domain" description="OmpR/PhoB-type" evidence="13">
    <location>
        <begin position="135"/>
        <end position="235"/>
    </location>
</feature>
<evidence type="ECO:0000313" key="15">
    <source>
        <dbReference type="Proteomes" id="UP000469011"/>
    </source>
</evidence>
<evidence type="ECO:0000256" key="1">
    <source>
        <dbReference type="ARBA" id="ARBA00004496"/>
    </source>
</evidence>
<evidence type="ECO:0000256" key="3">
    <source>
        <dbReference type="ARBA" id="ARBA00022553"/>
    </source>
</evidence>
<gene>
    <name evidence="14" type="ORF">GTK09_14865</name>
</gene>
<feature type="DNA-binding region" description="OmpR/PhoB-type" evidence="11">
    <location>
        <begin position="135"/>
        <end position="235"/>
    </location>
</feature>
<dbReference type="GO" id="GO:0000156">
    <property type="term" value="F:phosphorelay response regulator activity"/>
    <property type="evidence" value="ECO:0007669"/>
    <property type="project" value="TreeGrafter"/>
</dbReference>
<evidence type="ECO:0000259" key="13">
    <source>
        <dbReference type="PROSITE" id="PS51755"/>
    </source>
</evidence>
<dbReference type="InterPro" id="IPR001789">
    <property type="entry name" value="Sig_transdc_resp-reg_receiver"/>
</dbReference>
<dbReference type="GO" id="GO:0005829">
    <property type="term" value="C:cytosol"/>
    <property type="evidence" value="ECO:0007669"/>
    <property type="project" value="TreeGrafter"/>
</dbReference>
<accession>A0A6N9T2W5</accession>
<keyword evidence="7" id="KW-0010">Activator</keyword>
<organism evidence="14 15">
    <name type="scientific">Jiella pacifica</name>
    <dbReference type="NCBI Taxonomy" id="2696469"/>
    <lineage>
        <taxon>Bacteria</taxon>
        <taxon>Pseudomonadati</taxon>
        <taxon>Pseudomonadota</taxon>
        <taxon>Alphaproteobacteria</taxon>
        <taxon>Hyphomicrobiales</taxon>
        <taxon>Aurantimonadaceae</taxon>
        <taxon>Jiella</taxon>
    </lineage>
</organism>
<keyword evidence="3 10" id="KW-0597">Phosphoprotein</keyword>
<dbReference type="SMART" id="SM00862">
    <property type="entry name" value="Trans_reg_C"/>
    <property type="match status" value="1"/>
</dbReference>
<keyword evidence="4" id="KW-0902">Two-component regulatory system</keyword>
<dbReference type="InterPro" id="IPR011006">
    <property type="entry name" value="CheY-like_superfamily"/>
</dbReference>
<dbReference type="SMART" id="SM00448">
    <property type="entry name" value="REC"/>
    <property type="match status" value="1"/>
</dbReference>
<evidence type="ECO:0000256" key="8">
    <source>
        <dbReference type="ARBA" id="ARBA00023163"/>
    </source>
</evidence>
<protein>
    <recommendedName>
        <fullName evidence="9">Regulatory protein VirG</fullName>
    </recommendedName>
</protein>
<evidence type="ECO:0000256" key="10">
    <source>
        <dbReference type="PROSITE-ProRule" id="PRU00169"/>
    </source>
</evidence>
<evidence type="ECO:0000256" key="7">
    <source>
        <dbReference type="ARBA" id="ARBA00023159"/>
    </source>
</evidence>
<dbReference type="AlphaFoldDB" id="A0A6N9T2W5"/>
<dbReference type="Gene3D" id="6.10.250.690">
    <property type="match status" value="1"/>
</dbReference>
<dbReference type="Pfam" id="PF00486">
    <property type="entry name" value="Trans_reg_C"/>
    <property type="match status" value="1"/>
</dbReference>
<dbReference type="CDD" id="cd00383">
    <property type="entry name" value="trans_reg_C"/>
    <property type="match status" value="1"/>
</dbReference>
<dbReference type="Gene3D" id="1.10.10.10">
    <property type="entry name" value="Winged helix-like DNA-binding domain superfamily/Winged helix DNA-binding domain"/>
    <property type="match status" value="1"/>
</dbReference>
<feature type="domain" description="Response regulatory" evidence="12">
    <location>
        <begin position="5"/>
        <end position="119"/>
    </location>
</feature>
<keyword evidence="6 11" id="KW-0238">DNA-binding</keyword>
<dbReference type="EMBL" id="JAAAMG010000011">
    <property type="protein sequence ID" value="NDW05704.1"/>
    <property type="molecule type" value="Genomic_DNA"/>
</dbReference>
<dbReference type="PANTHER" id="PTHR48111:SF4">
    <property type="entry name" value="DNA-BINDING DUAL TRANSCRIPTIONAL REGULATOR OMPR"/>
    <property type="match status" value="1"/>
</dbReference>
<dbReference type="InterPro" id="IPR001867">
    <property type="entry name" value="OmpR/PhoB-type_DNA-bd"/>
</dbReference>
<comment type="caution">
    <text evidence="14">The sequence shown here is derived from an EMBL/GenBank/DDBJ whole genome shotgun (WGS) entry which is preliminary data.</text>
</comment>
<keyword evidence="8" id="KW-0804">Transcription</keyword>
<dbReference type="PROSITE" id="PS51755">
    <property type="entry name" value="OMPR_PHOB"/>
    <property type="match status" value="1"/>
</dbReference>
<dbReference type="Pfam" id="PF00072">
    <property type="entry name" value="Response_reg"/>
    <property type="match status" value="1"/>
</dbReference>
<dbReference type="Gene3D" id="3.40.50.2300">
    <property type="match status" value="1"/>
</dbReference>
<dbReference type="GO" id="GO:0032993">
    <property type="term" value="C:protein-DNA complex"/>
    <property type="evidence" value="ECO:0007669"/>
    <property type="project" value="TreeGrafter"/>
</dbReference>
<evidence type="ECO:0000313" key="14">
    <source>
        <dbReference type="EMBL" id="NDW05704.1"/>
    </source>
</evidence>
<dbReference type="InterPro" id="IPR036388">
    <property type="entry name" value="WH-like_DNA-bd_sf"/>
</dbReference>
<reference evidence="14 15" key="1">
    <citation type="submission" date="2020-01" db="EMBL/GenBank/DDBJ databases">
        <title>Jiella pacifica sp. nov.</title>
        <authorList>
            <person name="Xue Z."/>
            <person name="Zhu S."/>
            <person name="Chen J."/>
            <person name="Yang J."/>
        </authorList>
    </citation>
    <scope>NUCLEOTIDE SEQUENCE [LARGE SCALE GENOMIC DNA]</scope>
    <source>
        <strain evidence="14 15">40Bstr34</strain>
    </source>
</reference>
<evidence type="ECO:0000259" key="12">
    <source>
        <dbReference type="PROSITE" id="PS50110"/>
    </source>
</evidence>
<dbReference type="PROSITE" id="PS50110">
    <property type="entry name" value="RESPONSE_REGULATORY"/>
    <property type="match status" value="1"/>
</dbReference>
<dbReference type="GO" id="GO:0006355">
    <property type="term" value="P:regulation of DNA-templated transcription"/>
    <property type="evidence" value="ECO:0007669"/>
    <property type="project" value="InterPro"/>
</dbReference>
<dbReference type="FunFam" id="1.10.10.10:FF:000099">
    <property type="entry name" value="Two-component system response regulator TorR"/>
    <property type="match status" value="1"/>
</dbReference>
<sequence>MNGSHILVVDDDPAMRDLIGTYFAHNGYEVSTAPDGSALKRVLNARPADLIILDLQLAKENGLDLMRGISSDSQVPVIIITGQRRDEPDRVVALELGADDYVTKPFSLRELMARARAVLRRSERADGRSREIQQRIRYRFAGFELSVRMRRLTSPHQTLVKLTAGEFNLLTAFLRSPQQILSREQLIAATRLHDEEVFDRSIDVLILRLRRKLETDPSNPQLIRTERGVGYLFNADVEVVR</sequence>
<dbReference type="InterPro" id="IPR016032">
    <property type="entry name" value="Sig_transdc_resp-reg_C-effctor"/>
</dbReference>
<dbReference type="PANTHER" id="PTHR48111">
    <property type="entry name" value="REGULATOR OF RPOS"/>
    <property type="match status" value="1"/>
</dbReference>
<evidence type="ECO:0000256" key="2">
    <source>
        <dbReference type="ARBA" id="ARBA00022490"/>
    </source>
</evidence>
<keyword evidence="15" id="KW-1185">Reference proteome</keyword>
<keyword evidence="5" id="KW-0805">Transcription regulation</keyword>